<evidence type="ECO:0000256" key="1">
    <source>
        <dbReference type="ARBA" id="ARBA00022574"/>
    </source>
</evidence>
<protein>
    <submittedName>
        <fullName evidence="3">Uncharacterized protein</fullName>
    </submittedName>
</protein>
<comment type="caution">
    <text evidence="3">The sequence shown here is derived from an EMBL/GenBank/DDBJ whole genome shotgun (WGS) entry which is preliminary data.</text>
</comment>
<dbReference type="GO" id="GO:0000159">
    <property type="term" value="C:protein phosphatase type 2A complex"/>
    <property type="evidence" value="ECO:0007669"/>
    <property type="project" value="InterPro"/>
</dbReference>
<evidence type="ECO:0000313" key="4">
    <source>
        <dbReference type="Proteomes" id="UP000737018"/>
    </source>
</evidence>
<keyword evidence="1" id="KW-0853">WD repeat</keyword>
<dbReference type="Proteomes" id="UP000737018">
    <property type="component" value="Unassembled WGS sequence"/>
</dbReference>
<organism evidence="3 4">
    <name type="scientific">Castanea mollissima</name>
    <name type="common">Chinese chestnut</name>
    <dbReference type="NCBI Taxonomy" id="60419"/>
    <lineage>
        <taxon>Eukaryota</taxon>
        <taxon>Viridiplantae</taxon>
        <taxon>Streptophyta</taxon>
        <taxon>Embryophyta</taxon>
        <taxon>Tracheophyta</taxon>
        <taxon>Spermatophyta</taxon>
        <taxon>Magnoliopsida</taxon>
        <taxon>eudicotyledons</taxon>
        <taxon>Gunneridae</taxon>
        <taxon>Pentapetalae</taxon>
        <taxon>rosids</taxon>
        <taxon>fabids</taxon>
        <taxon>Fagales</taxon>
        <taxon>Fagaceae</taxon>
        <taxon>Castanea</taxon>
    </lineage>
</organism>
<sequence>MTLSTEHSHSSTPLDWKFSQVFGERAPGEDLQDVDIISSMGFEKSGDYLAVGDRGGRVVIFERKDGKYTLNGHLSPNELEQLDFSFTSHPEFQ</sequence>
<name>A0A8J4Q7I9_9ROSI</name>
<dbReference type="PANTHER" id="PTHR11871">
    <property type="entry name" value="PROTEIN PHOSPHATASE PP2A REGULATORY SUBUNIT B"/>
    <property type="match status" value="1"/>
</dbReference>
<keyword evidence="4" id="KW-1185">Reference proteome</keyword>
<proteinExistence type="predicted"/>
<evidence type="ECO:0000313" key="3">
    <source>
        <dbReference type="EMBL" id="KAF3947115.1"/>
    </source>
</evidence>
<dbReference type="GO" id="GO:0019888">
    <property type="term" value="F:protein phosphatase regulator activity"/>
    <property type="evidence" value="ECO:0007669"/>
    <property type="project" value="InterPro"/>
</dbReference>
<dbReference type="InterPro" id="IPR000009">
    <property type="entry name" value="PP2A_PR55"/>
</dbReference>
<keyword evidence="2" id="KW-0677">Repeat</keyword>
<accession>A0A8J4Q7I9</accession>
<dbReference type="EMBL" id="JRKL02008169">
    <property type="protein sequence ID" value="KAF3947115.1"/>
    <property type="molecule type" value="Genomic_DNA"/>
</dbReference>
<gene>
    <name evidence="3" type="ORF">CMV_026711</name>
</gene>
<evidence type="ECO:0000256" key="2">
    <source>
        <dbReference type="ARBA" id="ARBA00022737"/>
    </source>
</evidence>
<dbReference type="OrthoDB" id="1723747at2759"/>
<reference evidence="3" key="1">
    <citation type="submission" date="2020-03" db="EMBL/GenBank/DDBJ databases">
        <title>Castanea mollissima Vanexum genome sequencing.</title>
        <authorList>
            <person name="Staton M."/>
        </authorList>
    </citation>
    <scope>NUCLEOTIDE SEQUENCE</scope>
    <source>
        <tissue evidence="3">Leaf</tissue>
    </source>
</reference>
<dbReference type="AlphaFoldDB" id="A0A8J4Q7I9"/>